<evidence type="ECO:0000259" key="2">
    <source>
        <dbReference type="SMART" id="SM00198"/>
    </source>
</evidence>
<dbReference type="Pfam" id="PF00188">
    <property type="entry name" value="CAP"/>
    <property type="match status" value="1"/>
</dbReference>
<comment type="caution">
    <text evidence="3">The sequence shown here is derived from an EMBL/GenBank/DDBJ whole genome shotgun (WGS) entry which is preliminary data.</text>
</comment>
<dbReference type="InterPro" id="IPR014044">
    <property type="entry name" value="CAP_dom"/>
</dbReference>
<dbReference type="InterPro" id="IPR035940">
    <property type="entry name" value="CAP_sf"/>
</dbReference>
<reference evidence="3" key="1">
    <citation type="submission" date="2022-05" db="EMBL/GenBank/DDBJ databases">
        <authorList>
            <person name="Jo J.-H."/>
            <person name="Im W.-T."/>
        </authorList>
    </citation>
    <scope>NUCLEOTIDE SEQUENCE</scope>
    <source>
        <strain evidence="3">RB56-2</strain>
    </source>
</reference>
<name>A0ABT0S8F5_9SPHN</name>
<feature type="domain" description="SCP" evidence="2">
    <location>
        <begin position="36"/>
        <end position="176"/>
    </location>
</feature>
<feature type="signal peptide" evidence="1">
    <location>
        <begin position="1"/>
        <end position="18"/>
    </location>
</feature>
<dbReference type="SMART" id="SM00198">
    <property type="entry name" value="SCP"/>
    <property type="match status" value="1"/>
</dbReference>
<dbReference type="Proteomes" id="UP001165383">
    <property type="component" value="Unassembled WGS sequence"/>
</dbReference>
<dbReference type="EMBL" id="JAMGBB010000001">
    <property type="protein sequence ID" value="MCL6740623.1"/>
    <property type="molecule type" value="Genomic_DNA"/>
</dbReference>
<dbReference type="InterPro" id="IPR001283">
    <property type="entry name" value="CRISP-related"/>
</dbReference>
<evidence type="ECO:0000256" key="1">
    <source>
        <dbReference type="SAM" id="SignalP"/>
    </source>
</evidence>
<dbReference type="SUPFAM" id="SSF55797">
    <property type="entry name" value="PR-1-like"/>
    <property type="match status" value="1"/>
</dbReference>
<feature type="chain" id="PRO_5046624215" evidence="1">
    <location>
        <begin position="19"/>
        <end position="201"/>
    </location>
</feature>
<evidence type="ECO:0000313" key="4">
    <source>
        <dbReference type="Proteomes" id="UP001165383"/>
    </source>
</evidence>
<sequence length="201" mass="21479">MKRVLALALLCVAAPAAAATLPSPNWPAPADRGDGLLRKIVLDAHNQARSEFGVPAVAWNDELAAGAMAHAQYMAATGIYGHDQTPGRRKKSGENLWRGQRGVFSYDVMIGVMVEEARHFRAGAFPDNSINGDWHAVAHYTQIVWPTTTEVGCALASSATTDYFVCRYAPTGNKDGFYLAANRGDPLAPLAANFPLPQGGN</sequence>
<keyword evidence="4" id="KW-1185">Reference proteome</keyword>
<keyword evidence="1" id="KW-0732">Signal</keyword>
<accession>A0ABT0S8F5</accession>
<gene>
    <name evidence="3" type="ORF">LZ518_05685</name>
</gene>
<protein>
    <submittedName>
        <fullName evidence="3">CAP domain-containing protein</fullName>
    </submittedName>
</protein>
<dbReference type="RefSeq" id="WP_249915045.1">
    <property type="nucleotide sequence ID" value="NZ_JAMGBB010000001.1"/>
</dbReference>
<proteinExistence type="predicted"/>
<organism evidence="3 4">
    <name type="scientific">Sphingomonas brevis</name>
    <dbReference type="NCBI Taxonomy" id="2908206"/>
    <lineage>
        <taxon>Bacteria</taxon>
        <taxon>Pseudomonadati</taxon>
        <taxon>Pseudomonadota</taxon>
        <taxon>Alphaproteobacteria</taxon>
        <taxon>Sphingomonadales</taxon>
        <taxon>Sphingomonadaceae</taxon>
        <taxon>Sphingomonas</taxon>
    </lineage>
</organism>
<dbReference type="PRINTS" id="PR00837">
    <property type="entry name" value="V5TPXLIKE"/>
</dbReference>
<dbReference type="Gene3D" id="3.40.33.10">
    <property type="entry name" value="CAP"/>
    <property type="match status" value="1"/>
</dbReference>
<evidence type="ECO:0000313" key="3">
    <source>
        <dbReference type="EMBL" id="MCL6740623.1"/>
    </source>
</evidence>
<dbReference type="PANTHER" id="PTHR10334">
    <property type="entry name" value="CYSTEINE-RICH SECRETORY PROTEIN-RELATED"/>
    <property type="match status" value="1"/>
</dbReference>